<keyword evidence="7" id="KW-0653">Protein transport</keyword>
<evidence type="ECO:0000256" key="7">
    <source>
        <dbReference type="ARBA" id="ARBA00022927"/>
    </source>
</evidence>
<evidence type="ECO:0000313" key="13">
    <source>
        <dbReference type="EMBL" id="TCM82716.1"/>
    </source>
</evidence>
<keyword evidence="6 11" id="KW-0812">Transmembrane</keyword>
<dbReference type="GO" id="GO:0055085">
    <property type="term" value="P:transmembrane transport"/>
    <property type="evidence" value="ECO:0007669"/>
    <property type="project" value="InterPro"/>
</dbReference>
<dbReference type="NCBIfam" id="TIGR01352">
    <property type="entry name" value="tonB_Cterm"/>
    <property type="match status" value="1"/>
</dbReference>
<dbReference type="InterPro" id="IPR006260">
    <property type="entry name" value="TonB/TolA_C"/>
</dbReference>
<evidence type="ECO:0000256" key="11">
    <source>
        <dbReference type="SAM" id="Phobius"/>
    </source>
</evidence>
<evidence type="ECO:0000256" key="5">
    <source>
        <dbReference type="ARBA" id="ARBA00022519"/>
    </source>
</evidence>
<feature type="region of interest" description="Disordered" evidence="10">
    <location>
        <begin position="126"/>
        <end position="195"/>
    </location>
</feature>
<evidence type="ECO:0000313" key="14">
    <source>
        <dbReference type="Proteomes" id="UP000295277"/>
    </source>
</evidence>
<evidence type="ECO:0000256" key="3">
    <source>
        <dbReference type="ARBA" id="ARBA00022448"/>
    </source>
</evidence>
<evidence type="ECO:0000256" key="4">
    <source>
        <dbReference type="ARBA" id="ARBA00022475"/>
    </source>
</evidence>
<keyword evidence="14" id="KW-1185">Reference proteome</keyword>
<dbReference type="Gene3D" id="3.30.1150.10">
    <property type="match status" value="1"/>
</dbReference>
<dbReference type="Proteomes" id="UP000295277">
    <property type="component" value="Unassembled WGS sequence"/>
</dbReference>
<dbReference type="GO" id="GO:0005886">
    <property type="term" value="C:plasma membrane"/>
    <property type="evidence" value="ECO:0007669"/>
    <property type="project" value="UniProtKB-SubCell"/>
</dbReference>
<feature type="compositionally biased region" description="Low complexity" evidence="10">
    <location>
        <begin position="173"/>
        <end position="192"/>
    </location>
</feature>
<dbReference type="RefSeq" id="WP_132695579.1">
    <property type="nucleotide sequence ID" value="NZ_SLVM01000015.1"/>
</dbReference>
<feature type="domain" description="TonB C-terminal" evidence="12">
    <location>
        <begin position="197"/>
        <end position="287"/>
    </location>
</feature>
<protein>
    <submittedName>
        <fullName evidence="13">Outer membrane transport energization protein TonB</fullName>
    </submittedName>
</protein>
<accession>A0A4R1YSU5</accession>
<dbReference type="PANTHER" id="PTHR33446">
    <property type="entry name" value="PROTEIN TONB-RELATED"/>
    <property type="match status" value="1"/>
</dbReference>
<evidence type="ECO:0000256" key="2">
    <source>
        <dbReference type="ARBA" id="ARBA00006555"/>
    </source>
</evidence>
<sequence length="287" mass="29995">MTATDDWALRLGARHRWQDGLGWPAAAMAGGLAILAGALALQDHDRIFGRSDGVEAAILLDLGAASVDLAAVAAPEVAPAMPMTALRPMPAPDALLATGSRSSLPFREPSPLAQRTALPRLAAPLPEHFDIEPPPSAPVRVTKRPESRPQPRSEAPGTAHGERPRTARPTDVVPSRGGSVASGRSAAGPSAAKGDLSSLKARWGSEILARIQRQARGAPGREGIVALSLWVGRNGALLSASVARSSGNPRLDDMALRAVRSAGRFPPAPAALTEARYGFSLSIRFRR</sequence>
<proteinExistence type="inferred from homology"/>
<name>A0A4R1YSU5_9RHOB</name>
<evidence type="ECO:0000256" key="9">
    <source>
        <dbReference type="ARBA" id="ARBA00023136"/>
    </source>
</evidence>
<comment type="caution">
    <text evidence="13">The sequence shown here is derived from an EMBL/GenBank/DDBJ whole genome shotgun (WGS) entry which is preliminary data.</text>
</comment>
<gene>
    <name evidence="13" type="ORF">EV216_11580</name>
</gene>
<organism evidence="13 14">
    <name type="scientific">Rhodovulum steppense</name>
    <dbReference type="NCBI Taxonomy" id="540251"/>
    <lineage>
        <taxon>Bacteria</taxon>
        <taxon>Pseudomonadati</taxon>
        <taxon>Pseudomonadota</taxon>
        <taxon>Alphaproteobacteria</taxon>
        <taxon>Rhodobacterales</taxon>
        <taxon>Paracoccaceae</taxon>
        <taxon>Rhodovulum</taxon>
    </lineage>
</organism>
<dbReference type="Pfam" id="PF03544">
    <property type="entry name" value="TonB_C"/>
    <property type="match status" value="1"/>
</dbReference>
<evidence type="ECO:0000256" key="1">
    <source>
        <dbReference type="ARBA" id="ARBA00004383"/>
    </source>
</evidence>
<keyword evidence="3" id="KW-0813">Transport</keyword>
<dbReference type="PROSITE" id="PS52015">
    <property type="entry name" value="TONB_CTD"/>
    <property type="match status" value="1"/>
</dbReference>
<keyword evidence="5" id="KW-0997">Cell inner membrane</keyword>
<keyword evidence="8 11" id="KW-1133">Transmembrane helix</keyword>
<comment type="similarity">
    <text evidence="2">Belongs to the TonB family.</text>
</comment>
<dbReference type="OrthoDB" id="7722272at2"/>
<evidence type="ECO:0000256" key="6">
    <source>
        <dbReference type="ARBA" id="ARBA00022692"/>
    </source>
</evidence>
<comment type="subcellular location">
    <subcellularLocation>
        <location evidence="1">Cell inner membrane</location>
        <topology evidence="1">Single-pass membrane protein</topology>
        <orientation evidence="1">Periplasmic side</orientation>
    </subcellularLocation>
</comment>
<evidence type="ECO:0000256" key="10">
    <source>
        <dbReference type="SAM" id="MobiDB-lite"/>
    </source>
</evidence>
<evidence type="ECO:0000256" key="8">
    <source>
        <dbReference type="ARBA" id="ARBA00022989"/>
    </source>
</evidence>
<keyword evidence="9 11" id="KW-0472">Membrane</keyword>
<dbReference type="SUPFAM" id="SSF74653">
    <property type="entry name" value="TolA/TonB C-terminal domain"/>
    <property type="match status" value="1"/>
</dbReference>
<dbReference type="InterPro" id="IPR051045">
    <property type="entry name" value="TonB-dependent_transducer"/>
</dbReference>
<evidence type="ECO:0000259" key="12">
    <source>
        <dbReference type="PROSITE" id="PS52015"/>
    </source>
</evidence>
<dbReference type="GO" id="GO:0015031">
    <property type="term" value="P:protein transport"/>
    <property type="evidence" value="ECO:0007669"/>
    <property type="project" value="UniProtKB-KW"/>
</dbReference>
<keyword evidence="4" id="KW-1003">Cell membrane</keyword>
<dbReference type="InterPro" id="IPR037682">
    <property type="entry name" value="TonB_C"/>
</dbReference>
<dbReference type="AlphaFoldDB" id="A0A4R1YSU5"/>
<feature type="transmembrane region" description="Helical" evidence="11">
    <location>
        <begin position="20"/>
        <end position="41"/>
    </location>
</feature>
<dbReference type="EMBL" id="SLVM01000015">
    <property type="protein sequence ID" value="TCM82716.1"/>
    <property type="molecule type" value="Genomic_DNA"/>
</dbReference>
<reference evidence="13 14" key="1">
    <citation type="submission" date="2019-03" db="EMBL/GenBank/DDBJ databases">
        <title>Genomic Encyclopedia of Type Strains, Phase IV (KMG-IV): sequencing the most valuable type-strain genomes for metagenomic binning, comparative biology and taxonomic classification.</title>
        <authorList>
            <person name="Goeker M."/>
        </authorList>
    </citation>
    <scope>NUCLEOTIDE SEQUENCE [LARGE SCALE GENOMIC DNA]</scope>
    <source>
        <strain evidence="13 14">DSM 21153</strain>
    </source>
</reference>